<comment type="caution">
    <text evidence="2">Lacks conserved residue(s) required for the propagation of feature annotation.</text>
</comment>
<keyword evidence="1" id="KW-0443">Lipid metabolism</keyword>
<comment type="caution">
    <text evidence="4">The sequence shown here is derived from an EMBL/GenBank/DDBJ whole genome shotgun (WGS) entry which is preliminary data.</text>
</comment>
<evidence type="ECO:0000313" key="5">
    <source>
        <dbReference type="Proteomes" id="UP000078387"/>
    </source>
</evidence>
<dbReference type="Gene3D" id="3.40.1090.10">
    <property type="entry name" value="Cytosolic phospholipase A2 catalytic domain"/>
    <property type="match status" value="1"/>
</dbReference>
<dbReference type="VEuPathDB" id="AmoebaDB:EHI8A_094990"/>
<dbReference type="VEuPathDB" id="AmoebaDB:EHI_103880"/>
<dbReference type="GO" id="GO:0006629">
    <property type="term" value="P:lipid metabolic process"/>
    <property type="evidence" value="ECO:0007669"/>
    <property type="project" value="UniProtKB-KW"/>
</dbReference>
<gene>
    <name evidence="4" type="ORF">CL6EHI_103880</name>
</gene>
<reference evidence="4 5" key="1">
    <citation type="submission" date="2016-05" db="EMBL/GenBank/DDBJ databases">
        <title>First whole genome sequencing of Entamoeba histolytica HM1:IMSS-clone-6.</title>
        <authorList>
            <person name="Mukherjee Avik.K."/>
            <person name="Izumyama S."/>
            <person name="Nakada-Tsukui K."/>
            <person name="Nozaki T."/>
        </authorList>
    </citation>
    <scope>NUCLEOTIDE SEQUENCE [LARGE SCALE GENOMIC DNA]</scope>
    <source>
        <strain evidence="4 5">HM1:IMSS clone 6</strain>
    </source>
</reference>
<dbReference type="InterPro" id="IPR002641">
    <property type="entry name" value="PNPLA_dom"/>
</dbReference>
<dbReference type="InterPro" id="IPR016035">
    <property type="entry name" value="Acyl_Trfase/lysoPLipase"/>
</dbReference>
<dbReference type="PROSITE" id="PS51635">
    <property type="entry name" value="PNPLA"/>
    <property type="match status" value="1"/>
</dbReference>
<dbReference type="VEuPathDB" id="AmoebaDB:EHI5A_018290"/>
<organism evidence="4 5">
    <name type="scientific">Entamoeba histolytica</name>
    <dbReference type="NCBI Taxonomy" id="5759"/>
    <lineage>
        <taxon>Eukaryota</taxon>
        <taxon>Amoebozoa</taxon>
        <taxon>Evosea</taxon>
        <taxon>Archamoebae</taxon>
        <taxon>Mastigamoebida</taxon>
        <taxon>Entamoebidae</taxon>
        <taxon>Entamoeba</taxon>
    </lineage>
</organism>
<dbReference type="EMBL" id="BDEQ01000001">
    <property type="protein sequence ID" value="GAT92730.1"/>
    <property type="molecule type" value="Genomic_DNA"/>
</dbReference>
<evidence type="ECO:0000259" key="3">
    <source>
        <dbReference type="PROSITE" id="PS51635"/>
    </source>
</evidence>
<dbReference type="AlphaFoldDB" id="A0A175JGB2"/>
<dbReference type="SUPFAM" id="SSF52151">
    <property type="entry name" value="FabD/lysophospholipase-like"/>
    <property type="match status" value="1"/>
</dbReference>
<accession>A0A175JGB2</accession>
<dbReference type="VEuPathDB" id="AmoebaDB:EHI7A_093440"/>
<feature type="domain" description="PNPLA" evidence="3">
    <location>
        <begin position="54"/>
        <end position="233"/>
    </location>
</feature>
<dbReference type="eggNOG" id="ENOG502RDZZ">
    <property type="taxonomic scope" value="Eukaryota"/>
</dbReference>
<dbReference type="Proteomes" id="UP000078387">
    <property type="component" value="Unassembled WGS sequence"/>
</dbReference>
<evidence type="ECO:0000313" key="4">
    <source>
        <dbReference type="EMBL" id="GAT92730.1"/>
    </source>
</evidence>
<protein>
    <recommendedName>
        <fullName evidence="3">PNPLA domain-containing protein</fullName>
    </recommendedName>
</protein>
<dbReference type="PANTHER" id="PTHR24138">
    <property type="entry name" value="INTRACELLLAR PHOSPHOLIPASE A FAMILY"/>
    <property type="match status" value="1"/>
</dbReference>
<dbReference type="PANTHER" id="PTHR24138:SF10">
    <property type="entry name" value="PHOSPHOLIPASE A2"/>
    <property type="match status" value="1"/>
</dbReference>
<proteinExistence type="predicted"/>
<dbReference type="VEuPathDB" id="AmoebaDB:KM1_167420"/>
<evidence type="ECO:0000256" key="1">
    <source>
        <dbReference type="ARBA" id="ARBA00023098"/>
    </source>
</evidence>
<sequence length="345" mass="40065">MNETKEPTMFDKVVSYWNNDNSNLVKKVEERAKEIISKAKKVERKRNQKTYKMLGLDGSHSSVMMQISILEQLVIKYPNFFDDITLVSGTQLSSIVVLMISVGYDLTTIKMIMRLILEMYPTRTGMVGGITGVMYDNCYLHVILEEVFGKMKIKDINYLIAVDALQADSIVNNPEDEERTHHAILMTNFKENYENMTCVDLCMRSEAVPGYFEEYQGYLSGMLIENNPVVLCIPYLIGQMGVEIDNIVCLNISDGDFEPRCYDMEKYGSSGFIKWGSELVNIFQLSRREFSEKTGKYYLGDNFCRIDIEVPKNIEFNDREKLEEYGRSVEITKYFEWIEKRWIIN</sequence>
<name>A0A175JGB2_ENTHI</name>
<evidence type="ECO:0000256" key="2">
    <source>
        <dbReference type="PROSITE-ProRule" id="PRU01161"/>
    </source>
</evidence>
<dbReference type="InterPro" id="IPR047156">
    <property type="entry name" value="Teg/CotR/CapV-like"/>
</dbReference>